<comment type="caution">
    <text evidence="2">The sequence shown here is derived from an EMBL/GenBank/DDBJ whole genome shotgun (WGS) entry which is preliminary data.</text>
</comment>
<evidence type="ECO:0000313" key="3">
    <source>
        <dbReference type="Proteomes" id="UP001286313"/>
    </source>
</evidence>
<dbReference type="AlphaFoldDB" id="A0AAE1KMR7"/>
<protein>
    <submittedName>
        <fullName evidence="2">Uncharacterized protein</fullName>
    </submittedName>
</protein>
<feature type="compositionally biased region" description="Polar residues" evidence="1">
    <location>
        <begin position="1"/>
        <end position="12"/>
    </location>
</feature>
<accession>A0AAE1KMR7</accession>
<evidence type="ECO:0000313" key="2">
    <source>
        <dbReference type="EMBL" id="KAK3875755.1"/>
    </source>
</evidence>
<organism evidence="2 3">
    <name type="scientific">Petrolisthes cinctipes</name>
    <name type="common">Flat porcelain crab</name>
    <dbReference type="NCBI Taxonomy" id="88211"/>
    <lineage>
        <taxon>Eukaryota</taxon>
        <taxon>Metazoa</taxon>
        <taxon>Ecdysozoa</taxon>
        <taxon>Arthropoda</taxon>
        <taxon>Crustacea</taxon>
        <taxon>Multicrustacea</taxon>
        <taxon>Malacostraca</taxon>
        <taxon>Eumalacostraca</taxon>
        <taxon>Eucarida</taxon>
        <taxon>Decapoda</taxon>
        <taxon>Pleocyemata</taxon>
        <taxon>Anomura</taxon>
        <taxon>Galatheoidea</taxon>
        <taxon>Porcellanidae</taxon>
        <taxon>Petrolisthes</taxon>
    </lineage>
</organism>
<dbReference type="EMBL" id="JAWQEG010001922">
    <property type="protein sequence ID" value="KAK3875755.1"/>
    <property type="molecule type" value="Genomic_DNA"/>
</dbReference>
<keyword evidence="3" id="KW-1185">Reference proteome</keyword>
<reference evidence="2" key="1">
    <citation type="submission" date="2023-10" db="EMBL/GenBank/DDBJ databases">
        <title>Genome assemblies of two species of porcelain crab, Petrolisthes cinctipes and Petrolisthes manimaculis (Anomura: Porcellanidae).</title>
        <authorList>
            <person name="Angst P."/>
        </authorList>
    </citation>
    <scope>NUCLEOTIDE SEQUENCE</scope>
    <source>
        <strain evidence="2">PB745_01</strain>
        <tissue evidence="2">Gill</tissue>
    </source>
</reference>
<dbReference type="Proteomes" id="UP001286313">
    <property type="component" value="Unassembled WGS sequence"/>
</dbReference>
<feature type="region of interest" description="Disordered" evidence="1">
    <location>
        <begin position="1"/>
        <end position="20"/>
    </location>
</feature>
<name>A0AAE1KMR7_PETCI</name>
<sequence length="95" mass="10749">MFLETGSVNDQPRSGIPHTRCGEENVETVEATFVQSQGLSIQRIALGLNISRASIQQMLRKDMWMYPYKIQVVKRFSSCAISEGRPFVDVIDSVR</sequence>
<evidence type="ECO:0000256" key="1">
    <source>
        <dbReference type="SAM" id="MobiDB-lite"/>
    </source>
</evidence>
<gene>
    <name evidence="2" type="ORF">Pcinc_019394</name>
</gene>
<proteinExistence type="predicted"/>